<evidence type="ECO:0000313" key="2">
    <source>
        <dbReference type="Proteomes" id="UP000018733"/>
    </source>
</evidence>
<sequence>MTMKTLLLVGGDLCERTAKLLDPAHWKCIGLRRSRVQPIGENTISWRQADLLNPESLSFLGTDEFSGLTHILYAPSPDSRTMDQYAGVYSQGLPRLLGSLPPGTLDRLQRCVLVGSSAVWSPSDDWVDENTPVQQTNFRGNSILEAEATLHALLPPGTGVALRLSGLYGPGRLKLLEGLQAGTITAPDGPGHWANRIHIDDAAKACAHLLTISDPQPLYIGTDDCPMPTAELYDALAQLIGASLPARQLRAPSGKRLSNARLRASGWTPAWPNALEGYAAQCGVTLDQYPAAIRS</sequence>
<keyword evidence="2" id="KW-1185">Reference proteome</keyword>
<reference evidence="1 2" key="1">
    <citation type="journal article" date="2014" name="Genome Announc.">
        <title>Draft Genome Sequence of Advenella kashmirensis Strain W13003, a Polycyclic Aromatic Hydrocarbon-Degrading Bacterium.</title>
        <authorList>
            <person name="Wang X."/>
            <person name="Jin D."/>
            <person name="Zhou L."/>
            <person name="Wu L."/>
            <person name="An W."/>
            <person name="Zhao L."/>
        </authorList>
    </citation>
    <scope>NUCLEOTIDE SEQUENCE [LARGE SCALE GENOMIC DNA]</scope>
    <source>
        <strain evidence="1 2">W13003</strain>
    </source>
</reference>
<name>V8QWB2_9BURK</name>
<dbReference type="PATRIC" id="fig|1424334.3.peg.347"/>
<dbReference type="GO" id="GO:0004029">
    <property type="term" value="F:aldehyde dehydrogenase (NAD+) activity"/>
    <property type="evidence" value="ECO:0007669"/>
    <property type="project" value="TreeGrafter"/>
</dbReference>
<dbReference type="PANTHER" id="PTHR48079:SF6">
    <property type="entry name" value="NAD(P)-BINDING DOMAIN-CONTAINING PROTEIN-RELATED"/>
    <property type="match status" value="1"/>
</dbReference>
<dbReference type="PANTHER" id="PTHR48079">
    <property type="entry name" value="PROTEIN YEEZ"/>
    <property type="match status" value="1"/>
</dbReference>
<accession>V8QWB2</accession>
<dbReference type="InterPro" id="IPR051783">
    <property type="entry name" value="NAD(P)-dependent_oxidoreduct"/>
</dbReference>
<dbReference type="SUPFAM" id="SSF51735">
    <property type="entry name" value="NAD(P)-binding Rossmann-fold domains"/>
    <property type="match status" value="1"/>
</dbReference>
<dbReference type="Proteomes" id="UP000018733">
    <property type="component" value="Unassembled WGS sequence"/>
</dbReference>
<dbReference type="GO" id="GO:0005737">
    <property type="term" value="C:cytoplasm"/>
    <property type="evidence" value="ECO:0007669"/>
    <property type="project" value="TreeGrafter"/>
</dbReference>
<dbReference type="Gene3D" id="3.40.50.720">
    <property type="entry name" value="NAD(P)-binding Rossmann-like Domain"/>
    <property type="match status" value="1"/>
</dbReference>
<comment type="caution">
    <text evidence="1">The sequence shown here is derived from an EMBL/GenBank/DDBJ whole genome shotgun (WGS) entry which is preliminary data.</text>
</comment>
<dbReference type="InterPro" id="IPR036291">
    <property type="entry name" value="NAD(P)-bd_dom_sf"/>
</dbReference>
<evidence type="ECO:0000313" key="1">
    <source>
        <dbReference type="EMBL" id="ETF03942.1"/>
    </source>
</evidence>
<dbReference type="STRING" id="1424334.W822_01760"/>
<gene>
    <name evidence="1" type="ORF">W822_01760</name>
</gene>
<proteinExistence type="predicted"/>
<dbReference type="HOGENOM" id="CLU_007383_11_2_4"/>
<organism evidence="1 2">
    <name type="scientific">Advenella kashmirensis W13003</name>
    <dbReference type="NCBI Taxonomy" id="1424334"/>
    <lineage>
        <taxon>Bacteria</taxon>
        <taxon>Pseudomonadati</taxon>
        <taxon>Pseudomonadota</taxon>
        <taxon>Betaproteobacteria</taxon>
        <taxon>Burkholderiales</taxon>
        <taxon>Alcaligenaceae</taxon>
    </lineage>
</organism>
<dbReference type="EMBL" id="AYXT01000001">
    <property type="protein sequence ID" value="ETF03942.1"/>
    <property type="molecule type" value="Genomic_DNA"/>
</dbReference>
<dbReference type="AlphaFoldDB" id="V8QWB2"/>
<dbReference type="eggNOG" id="COG0451">
    <property type="taxonomic scope" value="Bacteria"/>
</dbReference>
<protein>
    <submittedName>
        <fullName evidence="1">Epimerase</fullName>
    </submittedName>
</protein>